<protein>
    <submittedName>
        <fullName evidence="7">MBL fold metallo-hydrolase</fullName>
    </submittedName>
</protein>
<evidence type="ECO:0000256" key="3">
    <source>
        <dbReference type="ARBA" id="ARBA00022801"/>
    </source>
</evidence>
<dbReference type="PANTHER" id="PTHR42978:SF3">
    <property type="entry name" value="BLR3078 PROTEIN"/>
    <property type="match status" value="1"/>
</dbReference>
<keyword evidence="4" id="KW-0862">Zinc</keyword>
<accession>A0ABP9ZRG5</accession>
<dbReference type="EMBL" id="BAABWD010000002">
    <property type="protein sequence ID" value="GAA6132045.1"/>
    <property type="molecule type" value="Genomic_DNA"/>
</dbReference>
<dbReference type="PANTHER" id="PTHR42978">
    <property type="entry name" value="QUORUM-QUENCHING LACTONASE YTNP-RELATED-RELATED"/>
    <property type="match status" value="1"/>
</dbReference>
<organism evidence="7 8">
    <name type="scientific">Halopseudomonas sabulinigri</name>
    <dbReference type="NCBI Taxonomy" id="472181"/>
    <lineage>
        <taxon>Bacteria</taxon>
        <taxon>Pseudomonadati</taxon>
        <taxon>Pseudomonadota</taxon>
        <taxon>Gammaproteobacteria</taxon>
        <taxon>Pseudomonadales</taxon>
        <taxon>Pseudomonadaceae</taxon>
        <taxon>Halopseudomonas</taxon>
    </lineage>
</organism>
<dbReference type="CDD" id="cd07730">
    <property type="entry name" value="metallo-hydrolase-like_MBL-fold"/>
    <property type="match status" value="1"/>
</dbReference>
<dbReference type="SUPFAM" id="SSF56281">
    <property type="entry name" value="Metallo-hydrolase/oxidoreductase"/>
    <property type="match status" value="1"/>
</dbReference>
<sequence length="297" mass="33365">MPRLIALTLFALLLGSAAQAAERPQHLRIALLITAQSAGSPEAFTVSGGRWRTERKLVHTALLVDHPQGRFLFDSGLGREIDSAFAANNWLNRTLLAYEQLDPALDQLERAGYQAEDIDFILPSHLHWDHLGGLPDFSHTPVKVLPSGLQEAREHGQRPAFLPEHLAGPREWQTLSLRDTPYAGFARSLDLFGDQRLVLVDLSGHTAGQVGLFVNLDSGRRLFFIGDTSWTLRGVEQNRSRPQFVQWIAHVDSDREANARVLQQIHQLHLQHPELLIVPAHDEQVARQLAHFPQFED</sequence>
<evidence type="ECO:0000256" key="1">
    <source>
        <dbReference type="ARBA" id="ARBA00007749"/>
    </source>
</evidence>
<evidence type="ECO:0000256" key="4">
    <source>
        <dbReference type="ARBA" id="ARBA00022833"/>
    </source>
</evidence>
<keyword evidence="8" id="KW-1185">Reference proteome</keyword>
<dbReference type="SMART" id="SM00849">
    <property type="entry name" value="Lactamase_B"/>
    <property type="match status" value="1"/>
</dbReference>
<gene>
    <name evidence="7" type="ORF">NBRC116187_24050</name>
</gene>
<feature type="chain" id="PRO_5046297346" evidence="5">
    <location>
        <begin position="21"/>
        <end position="297"/>
    </location>
</feature>
<keyword evidence="3" id="KW-0378">Hydrolase</keyword>
<feature type="signal peptide" evidence="5">
    <location>
        <begin position="1"/>
        <end position="20"/>
    </location>
</feature>
<dbReference type="Pfam" id="PF00753">
    <property type="entry name" value="Lactamase_B"/>
    <property type="match status" value="1"/>
</dbReference>
<evidence type="ECO:0000313" key="7">
    <source>
        <dbReference type="EMBL" id="GAA6132045.1"/>
    </source>
</evidence>
<comment type="caution">
    <text evidence="7">The sequence shown here is derived from an EMBL/GenBank/DDBJ whole genome shotgun (WGS) entry which is preliminary data.</text>
</comment>
<name>A0ABP9ZRG5_9GAMM</name>
<dbReference type="RefSeq" id="WP_353388733.1">
    <property type="nucleotide sequence ID" value="NZ_BAABWD010000002.1"/>
</dbReference>
<proteinExistence type="inferred from homology"/>
<dbReference type="InterPro" id="IPR036866">
    <property type="entry name" value="RibonucZ/Hydroxyglut_hydro"/>
</dbReference>
<reference evidence="7 8" key="1">
    <citation type="submission" date="2024-04" db="EMBL/GenBank/DDBJ databases">
        <title>Draft genome sequence of Halopseudomonas sabulinigri NBRC 116187.</title>
        <authorList>
            <person name="Miyakawa T."/>
            <person name="Kusuya Y."/>
            <person name="Miura T."/>
        </authorList>
    </citation>
    <scope>NUCLEOTIDE SEQUENCE [LARGE SCALE GENOMIC DNA]</scope>
    <source>
        <strain evidence="7 8">4NH20-0042</strain>
    </source>
</reference>
<comment type="similarity">
    <text evidence="1">Belongs to the metallo-beta-lactamase superfamily.</text>
</comment>
<evidence type="ECO:0000259" key="6">
    <source>
        <dbReference type="SMART" id="SM00849"/>
    </source>
</evidence>
<evidence type="ECO:0000256" key="2">
    <source>
        <dbReference type="ARBA" id="ARBA00022723"/>
    </source>
</evidence>
<keyword evidence="5" id="KW-0732">Signal</keyword>
<dbReference type="Proteomes" id="UP001486808">
    <property type="component" value="Unassembled WGS sequence"/>
</dbReference>
<dbReference type="Gene3D" id="3.60.15.10">
    <property type="entry name" value="Ribonuclease Z/Hydroxyacylglutathione hydrolase-like"/>
    <property type="match status" value="1"/>
</dbReference>
<evidence type="ECO:0000313" key="8">
    <source>
        <dbReference type="Proteomes" id="UP001486808"/>
    </source>
</evidence>
<feature type="domain" description="Metallo-beta-lactamase" evidence="6">
    <location>
        <begin position="58"/>
        <end position="281"/>
    </location>
</feature>
<dbReference type="InterPro" id="IPR051013">
    <property type="entry name" value="MBL_superfamily_lactonases"/>
</dbReference>
<evidence type="ECO:0000256" key="5">
    <source>
        <dbReference type="SAM" id="SignalP"/>
    </source>
</evidence>
<keyword evidence="2" id="KW-0479">Metal-binding</keyword>
<dbReference type="InterPro" id="IPR001279">
    <property type="entry name" value="Metallo-B-lactamas"/>
</dbReference>